<dbReference type="GO" id="GO:0005634">
    <property type="term" value="C:nucleus"/>
    <property type="evidence" value="ECO:0007669"/>
    <property type="project" value="UniProtKB-SubCell"/>
</dbReference>
<keyword evidence="11" id="KW-1185">Reference proteome</keyword>
<feature type="compositionally biased region" description="Polar residues" evidence="8">
    <location>
        <begin position="74"/>
        <end position="85"/>
    </location>
</feature>
<dbReference type="VEuPathDB" id="FungiDB:ASPVEDRAFT_32417"/>
<dbReference type="SUPFAM" id="SSF57667">
    <property type="entry name" value="beta-beta-alpha zinc fingers"/>
    <property type="match status" value="1"/>
</dbReference>
<dbReference type="RefSeq" id="XP_040671854.1">
    <property type="nucleotide sequence ID" value="XM_040810605.1"/>
</dbReference>
<accession>A0A1L9PXC4</accession>
<protein>
    <recommendedName>
        <fullName evidence="9">C2H2-type domain-containing protein</fullName>
    </recommendedName>
</protein>
<dbReference type="Gene3D" id="3.30.160.60">
    <property type="entry name" value="Classic Zinc Finger"/>
    <property type="match status" value="2"/>
</dbReference>
<dbReference type="Proteomes" id="UP000184073">
    <property type="component" value="Unassembled WGS sequence"/>
</dbReference>
<organism evidence="10 11">
    <name type="scientific">Aspergillus versicolor CBS 583.65</name>
    <dbReference type="NCBI Taxonomy" id="1036611"/>
    <lineage>
        <taxon>Eukaryota</taxon>
        <taxon>Fungi</taxon>
        <taxon>Dikarya</taxon>
        <taxon>Ascomycota</taxon>
        <taxon>Pezizomycotina</taxon>
        <taxon>Eurotiomycetes</taxon>
        <taxon>Eurotiomycetidae</taxon>
        <taxon>Eurotiales</taxon>
        <taxon>Aspergillaceae</taxon>
        <taxon>Aspergillus</taxon>
        <taxon>Aspergillus subgen. Nidulantes</taxon>
    </lineage>
</organism>
<evidence type="ECO:0000256" key="1">
    <source>
        <dbReference type="ARBA" id="ARBA00004123"/>
    </source>
</evidence>
<evidence type="ECO:0000256" key="7">
    <source>
        <dbReference type="ARBA" id="ARBA00023242"/>
    </source>
</evidence>
<evidence type="ECO:0000313" key="11">
    <source>
        <dbReference type="Proteomes" id="UP000184073"/>
    </source>
</evidence>
<name>A0A1L9PXC4_ASPVE</name>
<sequence>MSSMPIYNECIQSSFPDYTFAADKPKQAPAPGEFPGSAIHIPFDMESFESNLFLYPFFTSNMLYDAVPDAATPSTLPSNEASPSYVTDDLSLPAYSSRSSPSPDTPAVYMSEVEKERRLPSPTMENTPKRSPYKGTVHNPEISDPTPPLKCMWEGCTYKGGFKRRYDLRRHVRTLHTSPKKHVCPEPECEGKRAFNRKDGLQNHIRRYHTVVQVPSCEPSPRVMGVQGVFTSSTGRCN</sequence>
<dbReference type="GeneID" id="63726116"/>
<evidence type="ECO:0000259" key="9">
    <source>
        <dbReference type="SMART" id="SM00355"/>
    </source>
</evidence>
<evidence type="ECO:0000313" key="10">
    <source>
        <dbReference type="EMBL" id="OJJ06092.1"/>
    </source>
</evidence>
<keyword evidence="5" id="KW-0805">Transcription regulation</keyword>
<comment type="subcellular location">
    <subcellularLocation>
        <location evidence="1">Nucleus</location>
    </subcellularLocation>
</comment>
<keyword evidence="2" id="KW-0479">Metal-binding</keyword>
<evidence type="ECO:0000256" key="8">
    <source>
        <dbReference type="SAM" id="MobiDB-lite"/>
    </source>
</evidence>
<feature type="compositionally biased region" description="Low complexity" evidence="8">
    <location>
        <begin position="91"/>
        <end position="106"/>
    </location>
</feature>
<keyword evidence="6" id="KW-0804">Transcription</keyword>
<evidence type="ECO:0000256" key="6">
    <source>
        <dbReference type="ARBA" id="ARBA00023163"/>
    </source>
</evidence>
<dbReference type="STRING" id="1036611.A0A1L9PXC4"/>
<dbReference type="GO" id="GO:0008270">
    <property type="term" value="F:zinc ion binding"/>
    <property type="evidence" value="ECO:0007669"/>
    <property type="project" value="UniProtKB-KW"/>
</dbReference>
<feature type="domain" description="C2H2-type" evidence="9">
    <location>
        <begin position="182"/>
        <end position="209"/>
    </location>
</feature>
<dbReference type="EMBL" id="KV878134">
    <property type="protein sequence ID" value="OJJ06092.1"/>
    <property type="molecule type" value="Genomic_DNA"/>
</dbReference>
<keyword evidence="3" id="KW-0863">Zinc-finger</keyword>
<evidence type="ECO:0000256" key="5">
    <source>
        <dbReference type="ARBA" id="ARBA00023015"/>
    </source>
</evidence>
<evidence type="ECO:0000256" key="3">
    <source>
        <dbReference type="ARBA" id="ARBA00022771"/>
    </source>
</evidence>
<keyword evidence="4" id="KW-0862">Zinc</keyword>
<dbReference type="OrthoDB" id="654211at2759"/>
<feature type="domain" description="C2H2-type" evidence="9">
    <location>
        <begin position="149"/>
        <end position="176"/>
    </location>
</feature>
<feature type="region of interest" description="Disordered" evidence="8">
    <location>
        <begin position="74"/>
        <end position="141"/>
    </location>
</feature>
<dbReference type="PANTHER" id="PTHR46179">
    <property type="entry name" value="ZINC FINGER PROTEIN"/>
    <property type="match status" value="1"/>
</dbReference>
<dbReference type="AlphaFoldDB" id="A0A1L9PXC4"/>
<dbReference type="GO" id="GO:0006357">
    <property type="term" value="P:regulation of transcription by RNA polymerase II"/>
    <property type="evidence" value="ECO:0007669"/>
    <property type="project" value="TreeGrafter"/>
</dbReference>
<dbReference type="InterPro" id="IPR036236">
    <property type="entry name" value="Znf_C2H2_sf"/>
</dbReference>
<gene>
    <name evidence="10" type="ORF">ASPVEDRAFT_32417</name>
</gene>
<dbReference type="PANTHER" id="PTHR46179:SF13">
    <property type="entry name" value="C2H2-TYPE DOMAIN-CONTAINING PROTEIN"/>
    <property type="match status" value="1"/>
</dbReference>
<dbReference type="InterPro" id="IPR013087">
    <property type="entry name" value="Znf_C2H2_type"/>
</dbReference>
<evidence type="ECO:0000256" key="2">
    <source>
        <dbReference type="ARBA" id="ARBA00022723"/>
    </source>
</evidence>
<keyword evidence="7" id="KW-0539">Nucleus</keyword>
<proteinExistence type="predicted"/>
<evidence type="ECO:0000256" key="4">
    <source>
        <dbReference type="ARBA" id="ARBA00022833"/>
    </source>
</evidence>
<reference evidence="11" key="1">
    <citation type="journal article" date="2017" name="Genome Biol.">
        <title>Comparative genomics reveals high biological diversity and specific adaptations in the industrially and medically important fungal genus Aspergillus.</title>
        <authorList>
            <person name="de Vries R.P."/>
            <person name="Riley R."/>
            <person name="Wiebenga A."/>
            <person name="Aguilar-Osorio G."/>
            <person name="Amillis S."/>
            <person name="Uchima C.A."/>
            <person name="Anderluh G."/>
            <person name="Asadollahi M."/>
            <person name="Askin M."/>
            <person name="Barry K."/>
            <person name="Battaglia E."/>
            <person name="Bayram O."/>
            <person name="Benocci T."/>
            <person name="Braus-Stromeyer S.A."/>
            <person name="Caldana C."/>
            <person name="Canovas D."/>
            <person name="Cerqueira G.C."/>
            <person name="Chen F."/>
            <person name="Chen W."/>
            <person name="Choi C."/>
            <person name="Clum A."/>
            <person name="Dos Santos R.A."/>
            <person name="Damasio A.R."/>
            <person name="Diallinas G."/>
            <person name="Emri T."/>
            <person name="Fekete E."/>
            <person name="Flipphi M."/>
            <person name="Freyberg S."/>
            <person name="Gallo A."/>
            <person name="Gournas C."/>
            <person name="Habgood R."/>
            <person name="Hainaut M."/>
            <person name="Harispe M.L."/>
            <person name="Henrissat B."/>
            <person name="Hilden K.S."/>
            <person name="Hope R."/>
            <person name="Hossain A."/>
            <person name="Karabika E."/>
            <person name="Karaffa L."/>
            <person name="Karanyi Z."/>
            <person name="Krasevec N."/>
            <person name="Kuo A."/>
            <person name="Kusch H."/>
            <person name="LaButti K."/>
            <person name="Lagendijk E.L."/>
            <person name="Lapidus A."/>
            <person name="Levasseur A."/>
            <person name="Lindquist E."/>
            <person name="Lipzen A."/>
            <person name="Logrieco A.F."/>
            <person name="MacCabe A."/>
            <person name="Maekelae M.R."/>
            <person name="Malavazi I."/>
            <person name="Melin P."/>
            <person name="Meyer V."/>
            <person name="Mielnichuk N."/>
            <person name="Miskei M."/>
            <person name="Molnar A.P."/>
            <person name="Mule G."/>
            <person name="Ngan C.Y."/>
            <person name="Orejas M."/>
            <person name="Orosz E."/>
            <person name="Ouedraogo J.P."/>
            <person name="Overkamp K.M."/>
            <person name="Park H.-S."/>
            <person name="Perrone G."/>
            <person name="Piumi F."/>
            <person name="Punt P.J."/>
            <person name="Ram A.F."/>
            <person name="Ramon A."/>
            <person name="Rauscher S."/>
            <person name="Record E."/>
            <person name="Riano-Pachon D.M."/>
            <person name="Robert V."/>
            <person name="Roehrig J."/>
            <person name="Ruller R."/>
            <person name="Salamov A."/>
            <person name="Salih N.S."/>
            <person name="Samson R.A."/>
            <person name="Sandor E."/>
            <person name="Sanguinetti M."/>
            <person name="Schuetze T."/>
            <person name="Sepcic K."/>
            <person name="Shelest E."/>
            <person name="Sherlock G."/>
            <person name="Sophianopoulou V."/>
            <person name="Squina F.M."/>
            <person name="Sun H."/>
            <person name="Susca A."/>
            <person name="Todd R.B."/>
            <person name="Tsang A."/>
            <person name="Unkles S.E."/>
            <person name="van de Wiele N."/>
            <person name="van Rossen-Uffink D."/>
            <person name="Oliveira J.V."/>
            <person name="Vesth T.C."/>
            <person name="Visser J."/>
            <person name="Yu J.-H."/>
            <person name="Zhou M."/>
            <person name="Andersen M.R."/>
            <person name="Archer D.B."/>
            <person name="Baker S.E."/>
            <person name="Benoit I."/>
            <person name="Brakhage A.A."/>
            <person name="Braus G.H."/>
            <person name="Fischer R."/>
            <person name="Frisvad J.C."/>
            <person name="Goldman G.H."/>
            <person name="Houbraken J."/>
            <person name="Oakley B."/>
            <person name="Pocsi I."/>
            <person name="Scazzocchio C."/>
            <person name="Seiboth B."/>
            <person name="vanKuyk P.A."/>
            <person name="Wortman J."/>
            <person name="Dyer P.S."/>
            <person name="Grigoriev I.V."/>
        </authorList>
    </citation>
    <scope>NUCLEOTIDE SEQUENCE [LARGE SCALE GENOMIC DNA]</scope>
    <source>
        <strain evidence="11">CBS 583.65</strain>
    </source>
</reference>
<dbReference type="SMART" id="SM00355">
    <property type="entry name" value="ZnF_C2H2"/>
    <property type="match status" value="2"/>
</dbReference>
<dbReference type="InterPro" id="IPR051061">
    <property type="entry name" value="Zinc_finger_trans_reg"/>
</dbReference>